<name>A0AAP0GAS8_9ASPA</name>
<feature type="region of interest" description="Disordered" evidence="2">
    <location>
        <begin position="1048"/>
        <end position="1154"/>
    </location>
</feature>
<dbReference type="EMBL" id="JBBWWQ010000004">
    <property type="protein sequence ID" value="KAK8948886.1"/>
    <property type="molecule type" value="Genomic_DNA"/>
</dbReference>
<evidence type="ECO:0000256" key="1">
    <source>
        <dbReference type="SAM" id="Coils"/>
    </source>
</evidence>
<protein>
    <submittedName>
        <fullName evidence="4">Auxilin-related protein 1</fullName>
    </submittedName>
</protein>
<dbReference type="GO" id="GO:0005783">
    <property type="term" value="C:endoplasmic reticulum"/>
    <property type="evidence" value="ECO:0007669"/>
    <property type="project" value="UniProtKB-ARBA"/>
</dbReference>
<feature type="compositionally biased region" description="Basic and acidic residues" evidence="2">
    <location>
        <begin position="1082"/>
        <end position="1091"/>
    </location>
</feature>
<dbReference type="GO" id="GO:0031982">
    <property type="term" value="C:vesicle"/>
    <property type="evidence" value="ECO:0007669"/>
    <property type="project" value="TreeGrafter"/>
</dbReference>
<evidence type="ECO:0000313" key="5">
    <source>
        <dbReference type="Proteomes" id="UP001418222"/>
    </source>
</evidence>
<feature type="coiled-coil region" evidence="1">
    <location>
        <begin position="936"/>
        <end position="1040"/>
    </location>
</feature>
<feature type="coiled-coil region" evidence="1">
    <location>
        <begin position="367"/>
        <end position="401"/>
    </location>
</feature>
<feature type="compositionally biased region" description="Basic and acidic residues" evidence="2">
    <location>
        <begin position="587"/>
        <end position="597"/>
    </location>
</feature>
<dbReference type="PANTHER" id="PTHR23172">
    <property type="entry name" value="AUXILIN/CYCLIN G-ASSOCIATED KINASE-RELATED"/>
    <property type="match status" value="1"/>
</dbReference>
<keyword evidence="1" id="KW-0175">Coiled coil</keyword>
<dbReference type="InterPro" id="IPR036869">
    <property type="entry name" value="J_dom_sf"/>
</dbReference>
<accession>A0AAP0GAS8</accession>
<feature type="compositionally biased region" description="Basic and acidic residues" evidence="2">
    <location>
        <begin position="1054"/>
        <end position="1074"/>
    </location>
</feature>
<feature type="compositionally biased region" description="Polar residues" evidence="2">
    <location>
        <begin position="114"/>
        <end position="130"/>
    </location>
</feature>
<dbReference type="GO" id="GO:0072583">
    <property type="term" value="P:clathrin-dependent endocytosis"/>
    <property type="evidence" value="ECO:0007669"/>
    <property type="project" value="TreeGrafter"/>
</dbReference>
<dbReference type="AlphaFoldDB" id="A0AAP0GAS8"/>
<feature type="domain" description="J" evidence="3">
    <location>
        <begin position="1203"/>
        <end position="1267"/>
    </location>
</feature>
<evidence type="ECO:0000256" key="2">
    <source>
        <dbReference type="SAM" id="MobiDB-lite"/>
    </source>
</evidence>
<dbReference type="GO" id="GO:0072318">
    <property type="term" value="P:clathrin coat disassembly"/>
    <property type="evidence" value="ECO:0007669"/>
    <property type="project" value="TreeGrafter"/>
</dbReference>
<evidence type="ECO:0000259" key="3">
    <source>
        <dbReference type="PROSITE" id="PS50076"/>
    </source>
</evidence>
<dbReference type="SUPFAM" id="SSF46565">
    <property type="entry name" value="Chaperone J-domain"/>
    <property type="match status" value="1"/>
</dbReference>
<keyword evidence="5" id="KW-1185">Reference proteome</keyword>
<evidence type="ECO:0000313" key="4">
    <source>
        <dbReference type="EMBL" id="KAK8948886.1"/>
    </source>
</evidence>
<feature type="compositionally biased region" description="Polar residues" evidence="2">
    <location>
        <begin position="1094"/>
        <end position="1121"/>
    </location>
</feature>
<sequence>MERMHSSRPWRKSTIGSKVMGRSDYGDVLGGSQRHTAAPFSLQLEDYLDIFSSAASASTIPLLDLPPADNCFETEGRGAGGCGGGVDYADVFGMFAGGGFAASYEELFPETKRSGVSPSEGRTQWDVSSEQQEKKAIEHPPKGYNEHDTNLEMNQSSPAARHSYDVSSKKFMSRHRTSWEPLNVVISEKIQEAKLDAIPRDSSVADTNDPVHEMKNKAVHDEAAPHFSSSAKNSALNLKVDATSSESNGASLLVVSGDEKHHSRSSSYHSASSGDISVDDVTYLEVSEISLQTEPLQGPPPSRLPPEPSKKALLDVEEGSILKSVVNNSMDSRTEANNIRKIDEPMKDISCSDNTEMDPRSAIALSMAAVKEAMEQAQARLKSAKELMDRKRERCRRMNGNEDTSAMDANNLSEKSKMVGERTLKEKEEIRTDGKTALNHEEITVHLPSYKKDQQMMKDYSSDVAFKMVEIPREWKREKKYYELAQNDRFFNAVKDIYIQEDEKKEKTVICSGEEKENCSKNFIKSFEVEENLTSTVVSFSMEKVKKDSDSNCPNMAFTKETDNNLVDATVYEFLLKDSTSKLEDACGSHLSDDNQKMSDTTEDNSNDNKISELNSAAIDYGLHKESEKCLQNSNLSFEHEVDNKHSEKRQSKLSKGVSGFVEFERKFSASYLHSEVNDSYKEVTVPNEIFLQDIFVKEITVPDELFSYSTTDKKEVTEELKPFIDYVNETNMKHQFSYDGFRCSIEKGDSAREKNEGEGLQINEETLILEENELEQGVIQDEDGLEYLGMQEQTKNELDPILNCRSGCHRDCTKKESSEARTFLQEDEESMGGLLNQEVETSDFLESAQRAFEKRSSEETTEATVPYISVEKQISLSSADKTCQLAEIEESDTQVFLSAKEGNLPAPPQVSHAEMMEHHEQFCHEEDKHRGMLNIDRERDEEQAIRLEEKEKERESENNEKILTEQANYEAHQQALVEAQKRAERIAVERVTAEARQRALADAQEKAKKAAEAEKASREARLRAERAAVERATEEARRRAIEKALAEKAAAGIRERTAQVSFSKKDRMRKDNGTAHFKATHMKEDSEARHKSNSTQIPRSAQSQTTSSTNGHVYSDSYNNVGGAESSVRCKAGQEKQQQTAERAAQALSEKNTRDILAQREQAERDRLSESLDVLVRKWSIGKDGNLRLLLSTLQYILAPESGWQPIPLADIINAPAVKRAYRKATLCVHPDKLQQRGATIQQKYICEKVFDLLKEAWEKFNSDERQHSTEA</sequence>
<dbReference type="PANTHER" id="PTHR23172:SF87">
    <property type="entry name" value="CHAPERONE DNAJ-DOMAIN SUPERFAMILY PROTEIN"/>
    <property type="match status" value="1"/>
</dbReference>
<gene>
    <name evidence="4" type="ORF">KSP39_PZI005303</name>
</gene>
<dbReference type="Gene3D" id="1.10.287.110">
    <property type="entry name" value="DnaJ domain"/>
    <property type="match status" value="1"/>
</dbReference>
<organism evidence="4 5">
    <name type="scientific">Platanthera zijinensis</name>
    <dbReference type="NCBI Taxonomy" id="2320716"/>
    <lineage>
        <taxon>Eukaryota</taxon>
        <taxon>Viridiplantae</taxon>
        <taxon>Streptophyta</taxon>
        <taxon>Embryophyta</taxon>
        <taxon>Tracheophyta</taxon>
        <taxon>Spermatophyta</taxon>
        <taxon>Magnoliopsida</taxon>
        <taxon>Liliopsida</taxon>
        <taxon>Asparagales</taxon>
        <taxon>Orchidaceae</taxon>
        <taxon>Orchidoideae</taxon>
        <taxon>Orchideae</taxon>
        <taxon>Orchidinae</taxon>
        <taxon>Platanthera</taxon>
    </lineage>
</organism>
<dbReference type="FunFam" id="1.10.287.110:FF:000043">
    <property type="entry name" value="J-domain protein required for chloroplast accumulation response 1"/>
    <property type="match status" value="1"/>
</dbReference>
<dbReference type="PROSITE" id="PS50076">
    <property type="entry name" value="DNAJ_2"/>
    <property type="match status" value="1"/>
</dbReference>
<dbReference type="InterPro" id="IPR001623">
    <property type="entry name" value="DnaJ_domain"/>
</dbReference>
<feature type="region of interest" description="Disordered" evidence="2">
    <location>
        <begin position="587"/>
        <end position="609"/>
    </location>
</feature>
<comment type="caution">
    <text evidence="4">The sequence shown here is derived from an EMBL/GenBank/DDBJ whole genome shotgun (WGS) entry which is preliminary data.</text>
</comment>
<dbReference type="Proteomes" id="UP001418222">
    <property type="component" value="Unassembled WGS sequence"/>
</dbReference>
<feature type="region of interest" description="Disordered" evidence="2">
    <location>
        <begin position="111"/>
        <end position="132"/>
    </location>
</feature>
<dbReference type="GO" id="GO:0030276">
    <property type="term" value="F:clathrin binding"/>
    <property type="evidence" value="ECO:0007669"/>
    <property type="project" value="TreeGrafter"/>
</dbReference>
<reference evidence="4 5" key="1">
    <citation type="journal article" date="2022" name="Nat. Plants">
        <title>Genomes of leafy and leafless Platanthera orchids illuminate the evolution of mycoheterotrophy.</title>
        <authorList>
            <person name="Li M.H."/>
            <person name="Liu K.W."/>
            <person name="Li Z."/>
            <person name="Lu H.C."/>
            <person name="Ye Q.L."/>
            <person name="Zhang D."/>
            <person name="Wang J.Y."/>
            <person name="Li Y.F."/>
            <person name="Zhong Z.M."/>
            <person name="Liu X."/>
            <person name="Yu X."/>
            <person name="Liu D.K."/>
            <person name="Tu X.D."/>
            <person name="Liu B."/>
            <person name="Hao Y."/>
            <person name="Liao X.Y."/>
            <person name="Jiang Y.T."/>
            <person name="Sun W.H."/>
            <person name="Chen J."/>
            <person name="Chen Y.Q."/>
            <person name="Ai Y."/>
            <person name="Zhai J.W."/>
            <person name="Wu S.S."/>
            <person name="Zhou Z."/>
            <person name="Hsiao Y.Y."/>
            <person name="Wu W.L."/>
            <person name="Chen Y.Y."/>
            <person name="Lin Y.F."/>
            <person name="Hsu J.L."/>
            <person name="Li C.Y."/>
            <person name="Wang Z.W."/>
            <person name="Zhao X."/>
            <person name="Zhong W.Y."/>
            <person name="Ma X.K."/>
            <person name="Ma L."/>
            <person name="Huang J."/>
            <person name="Chen G.Z."/>
            <person name="Huang M.Z."/>
            <person name="Huang L."/>
            <person name="Peng D.H."/>
            <person name="Luo Y.B."/>
            <person name="Zou S.Q."/>
            <person name="Chen S.P."/>
            <person name="Lan S."/>
            <person name="Tsai W.C."/>
            <person name="Van de Peer Y."/>
            <person name="Liu Z.J."/>
        </authorList>
    </citation>
    <scope>NUCLEOTIDE SEQUENCE [LARGE SCALE GENOMIC DNA]</scope>
    <source>
        <strain evidence="4">Lor287</strain>
    </source>
</reference>
<proteinExistence type="predicted"/>